<protein>
    <submittedName>
        <fullName evidence="2">Uncharacterized protein</fullName>
    </submittedName>
</protein>
<name>A0A508WT97_9HYPH</name>
<sequence length="128" mass="14036">MASRMRAKRGRHPAQSHGSPSWLNLPESICLTGGRTDSAQRSYTASLTGTAMGTEKPFRSAAGLQVGWLGMQRELLQLIDPSFAGLINRDQSCGQCLRLIAAVGYLTFFQQLLEYTAEQIDFAGTKRL</sequence>
<evidence type="ECO:0000256" key="1">
    <source>
        <dbReference type="SAM" id="MobiDB-lite"/>
    </source>
</evidence>
<dbReference type="EMBL" id="CABFNB010000079">
    <property type="protein sequence ID" value="VTZ60574.1"/>
    <property type="molecule type" value="Genomic_DNA"/>
</dbReference>
<gene>
    <name evidence="2" type="ORF">EMEDMD4_170067</name>
</gene>
<accession>A0A508WT97</accession>
<evidence type="ECO:0000313" key="2">
    <source>
        <dbReference type="EMBL" id="VTZ60574.1"/>
    </source>
</evidence>
<dbReference type="Proteomes" id="UP000507954">
    <property type="component" value="Unassembled WGS sequence"/>
</dbReference>
<reference evidence="2" key="1">
    <citation type="submission" date="2019-06" db="EMBL/GenBank/DDBJ databases">
        <authorList>
            <person name="Le Quere A."/>
            <person name="Colella S."/>
        </authorList>
    </citation>
    <scope>NUCLEOTIDE SEQUENCE</scope>
    <source>
        <strain evidence="2">EmedicaeMD41</strain>
    </source>
</reference>
<feature type="compositionally biased region" description="Basic residues" evidence="1">
    <location>
        <begin position="1"/>
        <end position="14"/>
    </location>
</feature>
<organism evidence="2">
    <name type="scientific">Sinorhizobium medicae</name>
    <dbReference type="NCBI Taxonomy" id="110321"/>
    <lineage>
        <taxon>Bacteria</taxon>
        <taxon>Pseudomonadati</taxon>
        <taxon>Pseudomonadota</taxon>
        <taxon>Alphaproteobacteria</taxon>
        <taxon>Hyphomicrobiales</taxon>
        <taxon>Rhizobiaceae</taxon>
        <taxon>Sinorhizobium/Ensifer group</taxon>
        <taxon>Sinorhizobium</taxon>
    </lineage>
</organism>
<feature type="region of interest" description="Disordered" evidence="1">
    <location>
        <begin position="1"/>
        <end position="21"/>
    </location>
</feature>
<dbReference type="AlphaFoldDB" id="A0A508WT97"/>
<proteinExistence type="predicted"/>